<evidence type="ECO:0000313" key="2">
    <source>
        <dbReference type="EMBL" id="UPK72653.1"/>
    </source>
</evidence>
<dbReference type="RefSeq" id="WP_247814833.1">
    <property type="nucleotide sequence ID" value="NZ_CP095855.1"/>
</dbReference>
<accession>A0ABY4IC85</accession>
<evidence type="ECO:0008006" key="4">
    <source>
        <dbReference type="Google" id="ProtNLM"/>
    </source>
</evidence>
<feature type="region of interest" description="Disordered" evidence="1">
    <location>
        <begin position="80"/>
        <end position="126"/>
    </location>
</feature>
<sequence>MLNFTWKEFYQPASIVSGYIMLAGILTLSSCKTNQGFDRGYDPAPRGGAEYRFEEGLRGEKKPQYLFDKKTRKEMAKMGYPTGVSNAAPPAETGGSKVGTPTKTDTQKTAPADSIHVDSVYKVRPQ</sequence>
<dbReference type="Proteomes" id="UP000830198">
    <property type="component" value="Chromosome"/>
</dbReference>
<gene>
    <name evidence="2" type="ORF">MYF79_15270</name>
</gene>
<protein>
    <recommendedName>
        <fullName evidence="4">Lipoprotein</fullName>
    </recommendedName>
</protein>
<feature type="compositionally biased region" description="Basic and acidic residues" evidence="1">
    <location>
        <begin position="115"/>
        <end position="126"/>
    </location>
</feature>
<organism evidence="2 3">
    <name type="scientific">Chitinophaga filiformis</name>
    <name type="common">Myxococcus filiformis</name>
    <name type="synonym">Flexibacter filiformis</name>
    <dbReference type="NCBI Taxonomy" id="104663"/>
    <lineage>
        <taxon>Bacteria</taxon>
        <taxon>Pseudomonadati</taxon>
        <taxon>Bacteroidota</taxon>
        <taxon>Chitinophagia</taxon>
        <taxon>Chitinophagales</taxon>
        <taxon>Chitinophagaceae</taxon>
        <taxon>Chitinophaga</taxon>
    </lineage>
</organism>
<evidence type="ECO:0000256" key="1">
    <source>
        <dbReference type="SAM" id="MobiDB-lite"/>
    </source>
</evidence>
<proteinExistence type="predicted"/>
<reference evidence="2 3" key="1">
    <citation type="submission" date="2022-04" db="EMBL/GenBank/DDBJ databases">
        <title>The arsenic-methylating capacity of Chitinophaga filiformis YT5 during chitin decomposition.</title>
        <authorList>
            <person name="Chen G."/>
            <person name="Liang Y."/>
        </authorList>
    </citation>
    <scope>NUCLEOTIDE SEQUENCE [LARGE SCALE GENOMIC DNA]</scope>
    <source>
        <strain evidence="2 3">YT5</strain>
    </source>
</reference>
<name>A0ABY4IC85_CHIFI</name>
<dbReference type="PROSITE" id="PS51257">
    <property type="entry name" value="PROKAR_LIPOPROTEIN"/>
    <property type="match status" value="1"/>
</dbReference>
<keyword evidence="3" id="KW-1185">Reference proteome</keyword>
<evidence type="ECO:0000313" key="3">
    <source>
        <dbReference type="Proteomes" id="UP000830198"/>
    </source>
</evidence>
<dbReference type="EMBL" id="CP095855">
    <property type="protein sequence ID" value="UPK72653.1"/>
    <property type="molecule type" value="Genomic_DNA"/>
</dbReference>
<feature type="compositionally biased region" description="Polar residues" evidence="1">
    <location>
        <begin position="99"/>
        <end position="109"/>
    </location>
</feature>